<reference evidence="2" key="1">
    <citation type="journal article" date="2022" name="Mol. Ecol. Resour.">
        <title>The genomes of chicory, endive, great burdock and yacon provide insights into Asteraceae palaeo-polyploidization history and plant inulin production.</title>
        <authorList>
            <person name="Fan W."/>
            <person name="Wang S."/>
            <person name="Wang H."/>
            <person name="Wang A."/>
            <person name="Jiang F."/>
            <person name="Liu H."/>
            <person name="Zhao H."/>
            <person name="Xu D."/>
            <person name="Zhang Y."/>
        </authorList>
    </citation>
    <scope>NUCLEOTIDE SEQUENCE [LARGE SCALE GENOMIC DNA]</scope>
    <source>
        <strain evidence="2">cv. Yunnan</strain>
    </source>
</reference>
<protein>
    <submittedName>
        <fullName evidence="1">Uncharacterized protein</fullName>
    </submittedName>
</protein>
<proteinExistence type="predicted"/>
<keyword evidence="2" id="KW-1185">Reference proteome</keyword>
<dbReference type="Proteomes" id="UP001056120">
    <property type="component" value="Linkage Group LG03"/>
</dbReference>
<evidence type="ECO:0000313" key="1">
    <source>
        <dbReference type="EMBL" id="KAI3821071.1"/>
    </source>
</evidence>
<sequence>MDQFNTRILCIRLGSSTHVIAVSSPDLACEFLKKQDEIFISRPDVLSDYLISDGYLTVAMAPFQEHWKKMKRIITRDILSSQIHKWLQPKRDIEADQLLRRIYKQIEKKDAIVDGGLISVRTVSQHFVANAMRNMIFGKRFFGQGMEDGGPGEEETEYVAAISTILKHLYTFCITDYFPWLRGKTDFDGHEKIMRTAIEILRKYQDPLVDDRIEMWNNGARKEKYDLLDVLINHENHKLTPEEIKAQIVELVIAAIDNPSHAVEWTIGEMIKEPMILKRAVKELDRVVGRQKLVEEQDIPQLNYIKACIKEAFRKPNVWADPLRFDPDRHIRDEGKQVVLSDNELRMVSFGTGKHRCPGRMLGTTMTTMLLARVVQGFEWEVPCNEGSIELVENYDDLCLSKPLLAIAKPRLPRYMYPEY</sequence>
<gene>
    <name evidence="1" type="ORF">L1987_08627</name>
</gene>
<comment type="caution">
    <text evidence="1">The sequence shown here is derived from an EMBL/GenBank/DDBJ whole genome shotgun (WGS) entry which is preliminary data.</text>
</comment>
<dbReference type="EMBL" id="CM042020">
    <property type="protein sequence ID" value="KAI3821071.1"/>
    <property type="molecule type" value="Genomic_DNA"/>
</dbReference>
<reference evidence="1 2" key="2">
    <citation type="journal article" date="2022" name="Mol. Ecol. Resour.">
        <title>The genomes of chicory, endive, great burdock and yacon provide insights into Asteraceae paleo-polyploidization history and plant inulin production.</title>
        <authorList>
            <person name="Fan W."/>
            <person name="Wang S."/>
            <person name="Wang H."/>
            <person name="Wang A."/>
            <person name="Jiang F."/>
            <person name="Liu H."/>
            <person name="Zhao H."/>
            <person name="Xu D."/>
            <person name="Zhang Y."/>
        </authorList>
    </citation>
    <scope>NUCLEOTIDE SEQUENCE [LARGE SCALE GENOMIC DNA]</scope>
    <source>
        <strain evidence="2">cv. Yunnan</strain>
        <tissue evidence="1">Leaves</tissue>
    </source>
</reference>
<accession>A0ACB9JMY8</accession>
<name>A0ACB9JMY8_9ASTR</name>
<organism evidence="1 2">
    <name type="scientific">Smallanthus sonchifolius</name>
    <dbReference type="NCBI Taxonomy" id="185202"/>
    <lineage>
        <taxon>Eukaryota</taxon>
        <taxon>Viridiplantae</taxon>
        <taxon>Streptophyta</taxon>
        <taxon>Embryophyta</taxon>
        <taxon>Tracheophyta</taxon>
        <taxon>Spermatophyta</taxon>
        <taxon>Magnoliopsida</taxon>
        <taxon>eudicotyledons</taxon>
        <taxon>Gunneridae</taxon>
        <taxon>Pentapetalae</taxon>
        <taxon>asterids</taxon>
        <taxon>campanulids</taxon>
        <taxon>Asterales</taxon>
        <taxon>Asteraceae</taxon>
        <taxon>Asteroideae</taxon>
        <taxon>Heliantheae alliance</taxon>
        <taxon>Millerieae</taxon>
        <taxon>Smallanthus</taxon>
    </lineage>
</organism>
<evidence type="ECO:0000313" key="2">
    <source>
        <dbReference type="Proteomes" id="UP001056120"/>
    </source>
</evidence>